<comment type="function">
    <text evidence="2 9">Catalyzes the interconversion of 2-phosphoglycerate and 3-phosphoglycerate.</text>
</comment>
<dbReference type="CDD" id="cd16010">
    <property type="entry name" value="iPGM"/>
    <property type="match status" value="1"/>
</dbReference>
<dbReference type="InterPro" id="IPR005995">
    <property type="entry name" value="Pgm_bpd_ind"/>
</dbReference>
<evidence type="ECO:0000256" key="10">
    <source>
        <dbReference type="NCBIfam" id="TIGR01307"/>
    </source>
</evidence>
<dbReference type="InterPro" id="IPR011258">
    <property type="entry name" value="BPG-indep_PGM_N"/>
</dbReference>
<name>A0A2Z2P2D7_9GAMM</name>
<evidence type="ECO:0000313" key="17">
    <source>
        <dbReference type="Proteomes" id="UP000250079"/>
    </source>
</evidence>
<evidence type="ECO:0000256" key="1">
    <source>
        <dbReference type="ARBA" id="ARBA00000370"/>
    </source>
</evidence>
<proteinExistence type="inferred from homology"/>
<dbReference type="HAMAP" id="MF_01038">
    <property type="entry name" value="GpmI"/>
    <property type="match status" value="1"/>
</dbReference>
<evidence type="ECO:0000256" key="2">
    <source>
        <dbReference type="ARBA" id="ARBA00002315"/>
    </source>
</evidence>
<dbReference type="Gene3D" id="3.40.720.10">
    <property type="entry name" value="Alkaline Phosphatase, subunit A"/>
    <property type="match status" value="1"/>
</dbReference>
<feature type="binding site" evidence="9 12">
    <location>
        <position position="189"/>
    </location>
    <ligand>
        <name>substrate</name>
    </ligand>
</feature>
<evidence type="ECO:0000256" key="11">
    <source>
        <dbReference type="PIRSR" id="PIRSR001492-1"/>
    </source>
</evidence>
<evidence type="ECO:0000256" key="12">
    <source>
        <dbReference type="PIRSR" id="PIRSR001492-2"/>
    </source>
</evidence>
<dbReference type="GO" id="GO:0030145">
    <property type="term" value="F:manganese ion binding"/>
    <property type="evidence" value="ECO:0007669"/>
    <property type="project" value="UniProtKB-UniRule"/>
</dbReference>
<feature type="domain" description="Metalloenzyme" evidence="14">
    <location>
        <begin position="11"/>
        <end position="497"/>
    </location>
</feature>
<evidence type="ECO:0000256" key="5">
    <source>
        <dbReference type="ARBA" id="ARBA00022723"/>
    </source>
</evidence>
<dbReference type="Proteomes" id="UP000250079">
    <property type="component" value="Chromosome"/>
</dbReference>
<evidence type="ECO:0000313" key="16">
    <source>
        <dbReference type="EMBL" id="ASJ76468.1"/>
    </source>
</evidence>
<evidence type="ECO:0000256" key="7">
    <source>
        <dbReference type="ARBA" id="ARBA00023211"/>
    </source>
</evidence>
<feature type="active site" description="Phosphoserine intermediate" evidence="9 11">
    <location>
        <position position="68"/>
    </location>
</feature>
<feature type="binding site" evidence="9 13">
    <location>
        <position position="441"/>
    </location>
    <ligand>
        <name>Mn(2+)</name>
        <dbReference type="ChEBI" id="CHEBI:29035"/>
        <label>2</label>
    </ligand>
</feature>
<dbReference type="UniPathway" id="UPA00109">
    <property type="reaction ID" value="UER00186"/>
</dbReference>
<dbReference type="GO" id="GO:0004619">
    <property type="term" value="F:phosphoglycerate mutase activity"/>
    <property type="evidence" value="ECO:0007669"/>
    <property type="project" value="UniProtKB-UniRule"/>
</dbReference>
<feature type="binding site" evidence="9 13">
    <location>
        <position position="68"/>
    </location>
    <ligand>
        <name>Mn(2+)</name>
        <dbReference type="ChEBI" id="CHEBI:29035"/>
        <label>2</label>
    </ligand>
</feature>
<dbReference type="GO" id="GO:0005829">
    <property type="term" value="C:cytosol"/>
    <property type="evidence" value="ECO:0007669"/>
    <property type="project" value="TreeGrafter"/>
</dbReference>
<evidence type="ECO:0000256" key="3">
    <source>
        <dbReference type="ARBA" id="ARBA00004798"/>
    </source>
</evidence>
<dbReference type="InterPro" id="IPR017850">
    <property type="entry name" value="Alkaline_phosphatase_core_sf"/>
</dbReference>
<evidence type="ECO:0000259" key="14">
    <source>
        <dbReference type="Pfam" id="PF01676"/>
    </source>
</evidence>
<keyword evidence="7 9" id="KW-0464">Manganese</keyword>
<gene>
    <name evidence="9 16" type="primary">gpmI</name>
    <name evidence="16" type="ORF">IMCC3135_32110</name>
</gene>
<evidence type="ECO:0000256" key="8">
    <source>
        <dbReference type="ARBA" id="ARBA00023235"/>
    </source>
</evidence>
<dbReference type="Pfam" id="PF06415">
    <property type="entry name" value="iPGM_N"/>
    <property type="match status" value="1"/>
</dbReference>
<dbReference type="AlphaFoldDB" id="A0A2Z2P2D7"/>
<feature type="binding site" evidence="9 13">
    <location>
        <position position="460"/>
    </location>
    <ligand>
        <name>Mn(2+)</name>
        <dbReference type="ChEBI" id="CHEBI:29035"/>
        <label>1</label>
    </ligand>
</feature>
<feature type="binding site" evidence="9 13">
    <location>
        <position position="18"/>
    </location>
    <ligand>
        <name>Mn(2+)</name>
        <dbReference type="ChEBI" id="CHEBI:29035"/>
        <label>2</label>
    </ligand>
</feature>
<keyword evidence="17" id="KW-1185">Reference proteome</keyword>
<dbReference type="GO" id="GO:0006096">
    <property type="term" value="P:glycolytic process"/>
    <property type="evidence" value="ECO:0007669"/>
    <property type="project" value="UniProtKB-UniRule"/>
</dbReference>
<dbReference type="GO" id="GO:0006007">
    <property type="term" value="P:glucose catabolic process"/>
    <property type="evidence" value="ECO:0007669"/>
    <property type="project" value="InterPro"/>
</dbReference>
<evidence type="ECO:0000256" key="9">
    <source>
        <dbReference type="HAMAP-Rule" id="MF_01038"/>
    </source>
</evidence>
<dbReference type="EC" id="5.4.2.12" evidence="9 10"/>
<dbReference type="PANTHER" id="PTHR31637:SF0">
    <property type="entry name" value="2,3-BISPHOSPHOGLYCERATE-INDEPENDENT PHOSPHOGLYCERATE MUTASE"/>
    <property type="match status" value="1"/>
</dbReference>
<dbReference type="RefSeq" id="WP_088921239.1">
    <property type="nucleotide sequence ID" value="NZ_CP018632.1"/>
</dbReference>
<keyword evidence="5 9" id="KW-0479">Metal-binding</keyword>
<dbReference type="InterPro" id="IPR036646">
    <property type="entry name" value="PGAM_B_sf"/>
</dbReference>
<reference evidence="16 17" key="1">
    <citation type="submission" date="2016-12" db="EMBL/GenBank/DDBJ databases">
        <authorList>
            <person name="Song W.-J."/>
            <person name="Kurnit D.M."/>
        </authorList>
    </citation>
    <scope>NUCLEOTIDE SEQUENCE [LARGE SCALE GENOMIC DNA]</scope>
    <source>
        <strain evidence="16 17">IMCC3135</strain>
    </source>
</reference>
<feature type="binding site" evidence="9 13">
    <location>
        <position position="404"/>
    </location>
    <ligand>
        <name>Mn(2+)</name>
        <dbReference type="ChEBI" id="CHEBI:29035"/>
        <label>1</label>
    </ligand>
</feature>
<feature type="binding site" evidence="9 12">
    <location>
        <position position="129"/>
    </location>
    <ligand>
        <name>substrate</name>
    </ligand>
</feature>
<evidence type="ECO:0000256" key="4">
    <source>
        <dbReference type="ARBA" id="ARBA00008819"/>
    </source>
</evidence>
<comment type="similarity">
    <text evidence="4 9">Belongs to the BPG-independent phosphoglycerate mutase family.</text>
</comment>
<organism evidence="16 17">
    <name type="scientific">Granulosicoccus antarcticus IMCC3135</name>
    <dbReference type="NCBI Taxonomy" id="1192854"/>
    <lineage>
        <taxon>Bacteria</taxon>
        <taxon>Pseudomonadati</taxon>
        <taxon>Pseudomonadota</taxon>
        <taxon>Gammaproteobacteria</taxon>
        <taxon>Chromatiales</taxon>
        <taxon>Granulosicoccaceae</taxon>
        <taxon>Granulosicoccus</taxon>
    </lineage>
</organism>
<feature type="domain" description="BPG-independent PGAM N-terminal" evidence="15">
    <location>
        <begin position="88"/>
        <end position="296"/>
    </location>
</feature>
<feature type="binding site" evidence="9 13">
    <location>
        <position position="400"/>
    </location>
    <ligand>
        <name>Mn(2+)</name>
        <dbReference type="ChEBI" id="CHEBI:29035"/>
        <label>1</label>
    </ligand>
</feature>
<feature type="binding site" evidence="9 12">
    <location>
        <position position="333"/>
    </location>
    <ligand>
        <name>substrate</name>
    </ligand>
</feature>
<evidence type="ECO:0000256" key="13">
    <source>
        <dbReference type="PIRSR" id="PIRSR001492-3"/>
    </source>
</evidence>
<dbReference type="FunFam" id="3.40.1450.10:FF:000002">
    <property type="entry name" value="2,3-bisphosphoglycerate-independent phosphoglycerate mutase"/>
    <property type="match status" value="1"/>
</dbReference>
<keyword evidence="8 9" id="KW-0413">Isomerase</keyword>
<dbReference type="NCBIfam" id="TIGR01307">
    <property type="entry name" value="pgm_bpd_ind"/>
    <property type="match status" value="1"/>
</dbReference>
<dbReference type="PIRSF" id="PIRSF001492">
    <property type="entry name" value="IPGAM"/>
    <property type="match status" value="1"/>
</dbReference>
<feature type="binding site" evidence="9 13">
    <location>
        <position position="442"/>
    </location>
    <ligand>
        <name>Mn(2+)</name>
        <dbReference type="ChEBI" id="CHEBI:29035"/>
        <label>2</label>
    </ligand>
</feature>
<dbReference type="PANTHER" id="PTHR31637">
    <property type="entry name" value="2,3-BISPHOSPHOGLYCERATE-INDEPENDENT PHOSPHOGLYCERATE MUTASE"/>
    <property type="match status" value="1"/>
</dbReference>
<evidence type="ECO:0000256" key="6">
    <source>
        <dbReference type="ARBA" id="ARBA00023152"/>
    </source>
</evidence>
<accession>A0A2Z2P2D7</accession>
<dbReference type="Pfam" id="PF01676">
    <property type="entry name" value="Metalloenzyme"/>
    <property type="match status" value="1"/>
</dbReference>
<evidence type="ECO:0000259" key="15">
    <source>
        <dbReference type="Pfam" id="PF06415"/>
    </source>
</evidence>
<feature type="binding site" evidence="9 12">
    <location>
        <begin position="260"/>
        <end position="263"/>
    </location>
    <ligand>
        <name>substrate</name>
    </ligand>
</feature>
<dbReference type="Gene3D" id="3.40.1450.10">
    <property type="entry name" value="BPG-independent phosphoglycerate mutase, domain B"/>
    <property type="match status" value="1"/>
</dbReference>
<dbReference type="SUPFAM" id="SSF53649">
    <property type="entry name" value="Alkaline phosphatase-like"/>
    <property type="match status" value="1"/>
</dbReference>
<feature type="binding site" evidence="9 12">
    <location>
        <position position="195"/>
    </location>
    <ligand>
        <name>substrate</name>
    </ligand>
</feature>
<comment type="catalytic activity">
    <reaction evidence="1 9">
        <text>(2R)-2-phosphoglycerate = (2R)-3-phosphoglycerate</text>
        <dbReference type="Rhea" id="RHEA:15901"/>
        <dbReference type="ChEBI" id="CHEBI:58272"/>
        <dbReference type="ChEBI" id="CHEBI:58289"/>
        <dbReference type="EC" id="5.4.2.12"/>
    </reaction>
</comment>
<dbReference type="KEGG" id="gai:IMCC3135_32110"/>
<dbReference type="EMBL" id="CP018632">
    <property type="protein sequence ID" value="ASJ76468.1"/>
    <property type="molecule type" value="Genomic_DNA"/>
</dbReference>
<comment type="subunit">
    <text evidence="9">Monomer.</text>
</comment>
<comment type="pathway">
    <text evidence="3 9">Carbohydrate degradation; glycolysis; pyruvate from D-glyceraldehyde 3-phosphate: step 3/5.</text>
</comment>
<sequence>MNDFQQPPRRRVLLIIMDGIGVNPCKLNNAVALADTQNLDRIYSTHPTCLLEASGRAVGLPEGQMGNSEVGHLSIGAGTVLRQDLVKIGDAIADGTFAENEAVCGALERAKSKGVPLHLLGLVSDGGVHSHTEHLIALIELCAKNQVTPVLHVISDGRDTAPSSVRQFMGGVLQSLEKADGHIATVSGRYFAMDRDTRWDRVESAWQAIACAQGRKAASVDDAIQKAYDAGETDEFITPTVLDTHKPLDAQSEVFFFNFRNDRPRELSEALGLAEFEGFDRGDFTPVTLTTMTRYESSYPFACAFTRDEPGKTLGQAVSDAGIKQIRSAETEKYPHVTFFFNGGQDAPLAGEERLLVASPKVATYDLKPEMSAVEVTDGIVRALEEQSAGLIVVNLANGDMVGHTGVREAVVSAVETVDKMVGRMWECAVANDYSIVLAADHGNADMLLDPVSGDPHTQHTTFPVACVVHDTIMWELGNGNGLPSIAPTILQLMGLDQPESMTGSSLLLGPY</sequence>
<comment type="cofactor">
    <cofactor evidence="9">
        <name>Mn(2+)</name>
        <dbReference type="ChEBI" id="CHEBI:29035"/>
    </cofactor>
    <text evidence="9">Binds 2 manganese ions per subunit.</text>
</comment>
<dbReference type="InterPro" id="IPR006124">
    <property type="entry name" value="Metalloenzyme"/>
</dbReference>
<dbReference type="OrthoDB" id="9800863at2"/>
<protein>
    <recommendedName>
        <fullName evidence="9 10">2,3-bisphosphoglycerate-independent phosphoglycerate mutase</fullName>
        <shortName evidence="9">BPG-independent PGAM</shortName>
        <shortName evidence="9">Phosphoglyceromutase</shortName>
        <shortName evidence="9">iPGM</shortName>
        <ecNumber evidence="9 10">5.4.2.12</ecNumber>
    </recommendedName>
</protein>
<dbReference type="SUPFAM" id="SSF64158">
    <property type="entry name" value="2,3-Bisphosphoglycerate-independent phosphoglycerate mutase, substrate-binding domain"/>
    <property type="match status" value="1"/>
</dbReference>
<keyword evidence="6 9" id="KW-0324">Glycolysis</keyword>
<feature type="binding site" evidence="9 12">
    <location>
        <begin position="158"/>
        <end position="159"/>
    </location>
    <ligand>
        <name>substrate</name>
    </ligand>
</feature>